<dbReference type="OrthoDB" id="1100311at2"/>
<keyword evidence="2" id="KW-1185">Reference proteome</keyword>
<sequence length="166" mass="19593">MDGTQLRDLIGQKRPRYKEQYKALIDRISKKGDASGKGDFSSFGAYYQTYMYAFIIGYKLGKQNFILPNEDSNYFFVFSQWSPIAIRDYIVMLLLNKSEDFGFKWIELEDASIEVIESFVAELIRQMEGYANAGFEYLQEKWENENMIFRNPFVFVKILEELENNN</sequence>
<name>A0A098BZY6_9BACT</name>
<reference evidence="1 2" key="1">
    <citation type="submission" date="2014-08" db="EMBL/GenBank/DDBJ databases">
        <authorList>
            <person name="Wibberg D."/>
        </authorList>
    </citation>
    <scope>NUCLEOTIDE SEQUENCE [LARGE SCALE GENOMIC DNA]</scope>
    <source>
        <strain evidence="2">ING2-E5B</strain>
    </source>
</reference>
<dbReference type="KEGG" id="pbt:ING2E5B_0465"/>
<proteinExistence type="predicted"/>
<dbReference type="AlphaFoldDB" id="A0A098BZY6"/>
<dbReference type="HOGENOM" id="CLU_1601183_0_0_10"/>
<dbReference type="Proteomes" id="UP000032417">
    <property type="component" value="Chromosome 1"/>
</dbReference>
<accession>A0A098BZY6</accession>
<organism evidence="1 2">
    <name type="scientific">Fermentimonas caenicola</name>
    <dbReference type="NCBI Taxonomy" id="1562970"/>
    <lineage>
        <taxon>Bacteria</taxon>
        <taxon>Pseudomonadati</taxon>
        <taxon>Bacteroidota</taxon>
        <taxon>Bacteroidia</taxon>
        <taxon>Bacteroidales</taxon>
        <taxon>Dysgonomonadaceae</taxon>
        <taxon>Fermentimonas</taxon>
    </lineage>
</organism>
<evidence type="ECO:0000313" key="2">
    <source>
        <dbReference type="Proteomes" id="UP000032417"/>
    </source>
</evidence>
<dbReference type="STRING" id="1562970.ING2E5B_0465"/>
<evidence type="ECO:0000313" key="1">
    <source>
        <dbReference type="EMBL" id="CEA15232.1"/>
    </source>
</evidence>
<protein>
    <submittedName>
        <fullName evidence="1">Uncharacterized protein</fullName>
    </submittedName>
</protein>
<gene>
    <name evidence="1" type="ORF">ING2E5B_0465</name>
</gene>
<dbReference type="EMBL" id="LN515532">
    <property type="protein sequence ID" value="CEA15232.1"/>
    <property type="molecule type" value="Genomic_DNA"/>
</dbReference>